<dbReference type="CDD" id="cd14066">
    <property type="entry name" value="STKc_IRAK"/>
    <property type="match status" value="1"/>
</dbReference>
<gene>
    <name evidence="19" type="ORF">Ddye_026756</name>
</gene>
<evidence type="ECO:0000256" key="6">
    <source>
        <dbReference type="ARBA" id="ARBA00022737"/>
    </source>
</evidence>
<feature type="signal peptide" evidence="16">
    <location>
        <begin position="1"/>
        <end position="22"/>
    </location>
</feature>
<dbReference type="PROSITE" id="PS50011">
    <property type="entry name" value="PROTEIN_KINASE_DOM"/>
    <property type="match status" value="1"/>
</dbReference>
<dbReference type="InterPro" id="IPR000719">
    <property type="entry name" value="Prot_kinase_dom"/>
</dbReference>
<proteinExistence type="predicted"/>
<protein>
    <recommendedName>
        <fullName evidence="1">non-specific serine/threonine protein kinase</fullName>
        <ecNumber evidence="1">2.7.11.1</ecNumber>
    </recommendedName>
</protein>
<dbReference type="SUPFAM" id="SSF56112">
    <property type="entry name" value="Protein kinase-like (PK-like)"/>
    <property type="match status" value="1"/>
</dbReference>
<keyword evidence="5 16" id="KW-0732">Signal</keyword>
<dbReference type="InterPro" id="IPR001245">
    <property type="entry name" value="Ser-Thr/Tyr_kinase_cat_dom"/>
</dbReference>
<evidence type="ECO:0000313" key="19">
    <source>
        <dbReference type="EMBL" id="KAK2638961.1"/>
    </source>
</evidence>
<keyword evidence="10" id="KW-1015">Disulfide bond</keyword>
<dbReference type="InterPro" id="IPR011009">
    <property type="entry name" value="Kinase-like_dom_sf"/>
</dbReference>
<evidence type="ECO:0000256" key="9">
    <source>
        <dbReference type="ARBA" id="ARBA00022840"/>
    </source>
</evidence>
<dbReference type="SMART" id="SM00220">
    <property type="entry name" value="S_TKc"/>
    <property type="match status" value="1"/>
</dbReference>
<reference evidence="19" key="1">
    <citation type="journal article" date="2023" name="Plant J.">
        <title>Genome sequences and population genomics provide insights into the demographic history, inbreeding, and mutation load of two 'living fossil' tree species of Dipteronia.</title>
        <authorList>
            <person name="Feng Y."/>
            <person name="Comes H.P."/>
            <person name="Chen J."/>
            <person name="Zhu S."/>
            <person name="Lu R."/>
            <person name="Zhang X."/>
            <person name="Li P."/>
            <person name="Qiu J."/>
            <person name="Olsen K.M."/>
            <person name="Qiu Y."/>
        </authorList>
    </citation>
    <scope>NUCLEOTIDE SEQUENCE</scope>
    <source>
        <strain evidence="19">KIB01</strain>
    </source>
</reference>
<comment type="catalytic activity">
    <reaction evidence="14">
        <text>L-seryl-[protein] + ATP = O-phospho-L-seryl-[protein] + ADP + H(+)</text>
        <dbReference type="Rhea" id="RHEA:17989"/>
        <dbReference type="Rhea" id="RHEA-COMP:9863"/>
        <dbReference type="Rhea" id="RHEA-COMP:11604"/>
        <dbReference type="ChEBI" id="CHEBI:15378"/>
        <dbReference type="ChEBI" id="CHEBI:29999"/>
        <dbReference type="ChEBI" id="CHEBI:30616"/>
        <dbReference type="ChEBI" id="CHEBI:83421"/>
        <dbReference type="ChEBI" id="CHEBI:456216"/>
        <dbReference type="EC" id="2.7.11.1"/>
    </reaction>
</comment>
<keyword evidence="8" id="KW-0418">Kinase</keyword>
<keyword evidence="12" id="KW-0325">Glycoprotein</keyword>
<evidence type="ECO:0000256" key="2">
    <source>
        <dbReference type="ARBA" id="ARBA00022527"/>
    </source>
</evidence>
<keyword evidence="4" id="KW-0808">Transferase</keyword>
<evidence type="ECO:0000256" key="5">
    <source>
        <dbReference type="ARBA" id="ARBA00022729"/>
    </source>
</evidence>
<dbReference type="FunFam" id="3.30.430.20:FF:000015">
    <property type="entry name" value="Cysteine-rich receptor-like protein kinase 3"/>
    <property type="match status" value="1"/>
</dbReference>
<dbReference type="GO" id="GO:0005524">
    <property type="term" value="F:ATP binding"/>
    <property type="evidence" value="ECO:0007669"/>
    <property type="project" value="UniProtKB-KW"/>
</dbReference>
<evidence type="ECO:0000256" key="1">
    <source>
        <dbReference type="ARBA" id="ARBA00012513"/>
    </source>
</evidence>
<comment type="caution">
    <text evidence="19">The sequence shown here is derived from an EMBL/GenBank/DDBJ whole genome shotgun (WGS) entry which is preliminary data.</text>
</comment>
<feature type="domain" description="Gnk2-homologous" evidence="18">
    <location>
        <begin position="25"/>
        <end position="127"/>
    </location>
</feature>
<keyword evidence="6" id="KW-0677">Repeat</keyword>
<keyword evidence="3" id="KW-0597">Phosphoprotein</keyword>
<dbReference type="Gene3D" id="3.30.430.20">
    <property type="entry name" value="Gnk2 domain, C-X8-C-X2-C motif"/>
    <property type="match status" value="2"/>
</dbReference>
<keyword evidence="2" id="KW-0723">Serine/threonine-protein kinase</keyword>
<dbReference type="EMBL" id="JANJYI010000008">
    <property type="protein sequence ID" value="KAK2638961.1"/>
    <property type="molecule type" value="Genomic_DNA"/>
</dbReference>
<dbReference type="Pfam" id="PF01657">
    <property type="entry name" value="Stress-antifung"/>
    <property type="match status" value="2"/>
</dbReference>
<dbReference type="FunFam" id="3.30.200.20:FF:000951">
    <property type="entry name" value="Uncharacterized protein"/>
    <property type="match status" value="1"/>
</dbReference>
<evidence type="ECO:0000256" key="12">
    <source>
        <dbReference type="ARBA" id="ARBA00023180"/>
    </source>
</evidence>
<evidence type="ECO:0000256" key="4">
    <source>
        <dbReference type="ARBA" id="ARBA00022679"/>
    </source>
</evidence>
<name>A0AAD9TNB4_9ROSI</name>
<dbReference type="PANTHER" id="PTHR47973">
    <property type="entry name" value="CYSTEINE-RICH RECEPTOR-LIKE PROTEIN KINASE 3"/>
    <property type="match status" value="1"/>
</dbReference>
<dbReference type="Gene3D" id="3.30.200.20">
    <property type="entry name" value="Phosphorylase Kinase, domain 1"/>
    <property type="match status" value="1"/>
</dbReference>
<keyword evidence="15" id="KW-0472">Membrane</keyword>
<evidence type="ECO:0000256" key="11">
    <source>
        <dbReference type="ARBA" id="ARBA00023170"/>
    </source>
</evidence>
<dbReference type="FunFam" id="1.10.510.10:FF:000060">
    <property type="entry name" value="G-type lectin S-receptor-like serine/threonine-protein kinase"/>
    <property type="match status" value="1"/>
</dbReference>
<keyword evidence="7" id="KW-0547">Nucleotide-binding</keyword>
<dbReference type="Pfam" id="PF11883">
    <property type="entry name" value="DUF3403"/>
    <property type="match status" value="1"/>
</dbReference>
<dbReference type="Gene3D" id="1.10.510.10">
    <property type="entry name" value="Transferase(Phosphotransferase) domain 1"/>
    <property type="match status" value="1"/>
</dbReference>
<evidence type="ECO:0000313" key="20">
    <source>
        <dbReference type="Proteomes" id="UP001280121"/>
    </source>
</evidence>
<keyword evidence="15" id="KW-0812">Transmembrane</keyword>
<comment type="catalytic activity">
    <reaction evidence="13">
        <text>L-threonyl-[protein] + ATP = O-phospho-L-threonyl-[protein] + ADP + H(+)</text>
        <dbReference type="Rhea" id="RHEA:46608"/>
        <dbReference type="Rhea" id="RHEA-COMP:11060"/>
        <dbReference type="Rhea" id="RHEA-COMP:11605"/>
        <dbReference type="ChEBI" id="CHEBI:15378"/>
        <dbReference type="ChEBI" id="CHEBI:30013"/>
        <dbReference type="ChEBI" id="CHEBI:30616"/>
        <dbReference type="ChEBI" id="CHEBI:61977"/>
        <dbReference type="ChEBI" id="CHEBI:456216"/>
        <dbReference type="EC" id="2.7.11.1"/>
    </reaction>
</comment>
<feature type="domain" description="Gnk2-homologous" evidence="18">
    <location>
        <begin position="132"/>
        <end position="237"/>
    </location>
</feature>
<evidence type="ECO:0000256" key="15">
    <source>
        <dbReference type="SAM" id="Phobius"/>
    </source>
</evidence>
<dbReference type="FunFam" id="3.30.430.20:FF:000005">
    <property type="entry name" value="Cysteine-rich receptor-like protein kinase 2"/>
    <property type="match status" value="1"/>
</dbReference>
<dbReference type="Proteomes" id="UP001280121">
    <property type="component" value="Unassembled WGS sequence"/>
</dbReference>
<dbReference type="EC" id="2.7.11.1" evidence="1"/>
<feature type="transmembrane region" description="Helical" evidence="15">
    <location>
        <begin position="253"/>
        <end position="278"/>
    </location>
</feature>
<evidence type="ECO:0000256" key="7">
    <source>
        <dbReference type="ARBA" id="ARBA00022741"/>
    </source>
</evidence>
<evidence type="ECO:0000259" key="18">
    <source>
        <dbReference type="PROSITE" id="PS51473"/>
    </source>
</evidence>
<dbReference type="InterPro" id="IPR021820">
    <property type="entry name" value="S-locus_recpt_kinase_C"/>
</dbReference>
<dbReference type="InterPro" id="IPR038408">
    <property type="entry name" value="GNK2_sf"/>
</dbReference>
<evidence type="ECO:0000256" key="8">
    <source>
        <dbReference type="ARBA" id="ARBA00022777"/>
    </source>
</evidence>
<keyword evidence="9" id="KW-0067">ATP-binding</keyword>
<keyword evidence="15" id="KW-1133">Transmembrane helix</keyword>
<dbReference type="PROSITE" id="PS00108">
    <property type="entry name" value="PROTEIN_KINASE_ST"/>
    <property type="match status" value="1"/>
</dbReference>
<dbReference type="GO" id="GO:0004674">
    <property type="term" value="F:protein serine/threonine kinase activity"/>
    <property type="evidence" value="ECO:0007669"/>
    <property type="project" value="UniProtKB-KW"/>
</dbReference>
<evidence type="ECO:0000259" key="17">
    <source>
        <dbReference type="PROSITE" id="PS50011"/>
    </source>
</evidence>
<evidence type="ECO:0000256" key="14">
    <source>
        <dbReference type="ARBA" id="ARBA00048679"/>
    </source>
</evidence>
<dbReference type="InterPro" id="IPR052059">
    <property type="entry name" value="CR_Ser/Thr_kinase"/>
</dbReference>
<evidence type="ECO:0000256" key="3">
    <source>
        <dbReference type="ARBA" id="ARBA00022553"/>
    </source>
</evidence>
<evidence type="ECO:0000256" key="13">
    <source>
        <dbReference type="ARBA" id="ARBA00047899"/>
    </source>
</evidence>
<dbReference type="CDD" id="cd23509">
    <property type="entry name" value="Gnk2-like"/>
    <property type="match status" value="2"/>
</dbReference>
<evidence type="ECO:0000256" key="16">
    <source>
        <dbReference type="SAM" id="SignalP"/>
    </source>
</evidence>
<feature type="domain" description="Protein kinase" evidence="17">
    <location>
        <begin position="325"/>
        <end position="610"/>
    </location>
</feature>
<dbReference type="InterPro" id="IPR008271">
    <property type="entry name" value="Ser/Thr_kinase_AS"/>
</dbReference>
<keyword evidence="11" id="KW-0675">Receptor</keyword>
<accession>A0AAD9TNB4</accession>
<dbReference type="PROSITE" id="PS51473">
    <property type="entry name" value="GNK2"/>
    <property type="match status" value="2"/>
</dbReference>
<dbReference type="AlphaFoldDB" id="A0AAD9TNB4"/>
<sequence length="643" mass="72330">MRMVVQLVCLLGSLLLLGRVAGDPRSQTIEMKCTKQLEHNTTIVVPNFVAAMNSISEQMQGSGFGIAINGSGPDTNYGLAQCYGDLSSLDCVLCYAEARTVLPQCFPYNGGHIFLDGCFMRFANYRFFEEYKGHEDKAVCSNTTRKDSIFQESARKAVTRAVASAPNNRGYARAREKVSGTGNESVYVLADCWMSLNASLCQACLENASASILNCLPWSEGRALNTGCFMRYSDNDFLNKKLRNSRSRGGKEWIWALTAAAATIGIAIILVILFFFFMRWRRAHFEEKFLHELMNEAKELEIEGKKGFKLKVYCVSSIKDATNCFSVENKLGEGGYGPVYKGLFDGQEIAIKRLSRSSRQGLAEFKNELIILAKLQHTNLVRLLGFCIQGEEKMLVYEFMPHNSLDSYIFDQSKRKLFDWNKYFNIIEEIAQGILYLHKYSRLRIIHRDLKASNILLDKNMNPTISDFGMARIFTTAQTEANTNRIVGTRGYMAPEYAVMGIFSTKSDVFSYGVLVLEIVSGRRSNNNFNFDRPLNLIGYAWMLWKEDAALELMHPTLRDSCSEDRVLRCINVALLCVEDNPLDRPSMADVISMLTSEGVELPMPKQPAFCIERRVAEVNSSTGGTTENHTTNKLTVSVMIGR</sequence>
<feature type="chain" id="PRO_5042231756" description="non-specific serine/threonine protein kinase" evidence="16">
    <location>
        <begin position="23"/>
        <end position="643"/>
    </location>
</feature>
<dbReference type="InterPro" id="IPR002902">
    <property type="entry name" value="GNK2"/>
</dbReference>
<evidence type="ECO:0000256" key="10">
    <source>
        <dbReference type="ARBA" id="ARBA00023157"/>
    </source>
</evidence>
<dbReference type="Pfam" id="PF07714">
    <property type="entry name" value="PK_Tyr_Ser-Thr"/>
    <property type="match status" value="1"/>
</dbReference>
<organism evidence="19 20">
    <name type="scientific">Dipteronia dyeriana</name>
    <dbReference type="NCBI Taxonomy" id="168575"/>
    <lineage>
        <taxon>Eukaryota</taxon>
        <taxon>Viridiplantae</taxon>
        <taxon>Streptophyta</taxon>
        <taxon>Embryophyta</taxon>
        <taxon>Tracheophyta</taxon>
        <taxon>Spermatophyta</taxon>
        <taxon>Magnoliopsida</taxon>
        <taxon>eudicotyledons</taxon>
        <taxon>Gunneridae</taxon>
        <taxon>Pentapetalae</taxon>
        <taxon>rosids</taxon>
        <taxon>malvids</taxon>
        <taxon>Sapindales</taxon>
        <taxon>Sapindaceae</taxon>
        <taxon>Hippocastanoideae</taxon>
        <taxon>Acereae</taxon>
        <taxon>Dipteronia</taxon>
    </lineage>
</organism>
<keyword evidence="20" id="KW-1185">Reference proteome</keyword>